<gene>
    <name evidence="2" type="ORF">GGD88_003500</name>
</gene>
<organism evidence="2 3">
    <name type="scientific">Roseospira goensis</name>
    <dbReference type="NCBI Taxonomy" id="391922"/>
    <lineage>
        <taxon>Bacteria</taxon>
        <taxon>Pseudomonadati</taxon>
        <taxon>Pseudomonadota</taxon>
        <taxon>Alphaproteobacteria</taxon>
        <taxon>Rhodospirillales</taxon>
        <taxon>Rhodospirillaceae</taxon>
        <taxon>Roseospira</taxon>
    </lineage>
</organism>
<comment type="caution">
    <text evidence="2">The sequence shown here is derived from an EMBL/GenBank/DDBJ whole genome shotgun (WGS) entry which is preliminary data.</text>
</comment>
<proteinExistence type="predicted"/>
<sequence length="61" mass="6813">MTETVTRLVKTRMRHDGQRYRPGDPVELTPTQAAHHERRGHVDLPPAPKAPPAKEKPPAGK</sequence>
<evidence type="ECO:0000313" key="3">
    <source>
        <dbReference type="Proteomes" id="UP000555728"/>
    </source>
</evidence>
<dbReference type="RefSeq" id="WP_184437790.1">
    <property type="nucleotide sequence ID" value="NZ_JACIGI010000049.1"/>
</dbReference>
<feature type="region of interest" description="Disordered" evidence="1">
    <location>
        <begin position="1"/>
        <end position="61"/>
    </location>
</feature>
<dbReference type="EMBL" id="JACIGI010000049">
    <property type="protein sequence ID" value="MBB4287743.1"/>
    <property type="molecule type" value="Genomic_DNA"/>
</dbReference>
<evidence type="ECO:0000256" key="1">
    <source>
        <dbReference type="SAM" id="MobiDB-lite"/>
    </source>
</evidence>
<protein>
    <submittedName>
        <fullName evidence="2">Uncharacterized protein</fullName>
    </submittedName>
</protein>
<reference evidence="2 3" key="1">
    <citation type="submission" date="2020-08" db="EMBL/GenBank/DDBJ databases">
        <title>Genome sequencing of Purple Non-Sulfur Bacteria from various extreme environments.</title>
        <authorList>
            <person name="Mayer M."/>
        </authorList>
    </citation>
    <scope>NUCLEOTIDE SEQUENCE [LARGE SCALE GENOMIC DNA]</scope>
    <source>
        <strain evidence="2 3">JA135</strain>
    </source>
</reference>
<evidence type="ECO:0000313" key="2">
    <source>
        <dbReference type="EMBL" id="MBB4287743.1"/>
    </source>
</evidence>
<feature type="compositionally biased region" description="Basic and acidic residues" evidence="1">
    <location>
        <begin position="14"/>
        <end position="24"/>
    </location>
</feature>
<name>A0A7W6WMG5_9PROT</name>
<accession>A0A7W6WMG5</accession>
<feature type="compositionally biased region" description="Basic and acidic residues" evidence="1">
    <location>
        <begin position="52"/>
        <end position="61"/>
    </location>
</feature>
<dbReference type="AlphaFoldDB" id="A0A7W6WMG5"/>
<keyword evidence="3" id="KW-1185">Reference proteome</keyword>
<dbReference type="Proteomes" id="UP000555728">
    <property type="component" value="Unassembled WGS sequence"/>
</dbReference>